<dbReference type="Pfam" id="PF04773">
    <property type="entry name" value="FecR"/>
    <property type="match status" value="1"/>
</dbReference>
<keyword evidence="1" id="KW-0472">Membrane</keyword>
<dbReference type="EMBL" id="CP080034">
    <property type="protein sequence ID" value="QYC10719.1"/>
    <property type="molecule type" value="Genomic_DNA"/>
</dbReference>
<name>A0ABX8TJ60_9CAUL</name>
<accession>A0ABX8TJ60</accession>
<dbReference type="InterPro" id="IPR006860">
    <property type="entry name" value="FecR"/>
</dbReference>
<keyword evidence="1" id="KW-1133">Transmembrane helix</keyword>
<keyword evidence="1" id="KW-0812">Transmembrane</keyword>
<feature type="domain" description="FecR N-terminal" evidence="3">
    <location>
        <begin position="16"/>
        <end position="54"/>
    </location>
</feature>
<reference evidence="4 5" key="1">
    <citation type="submission" date="2021-07" db="EMBL/GenBank/DDBJ databases">
        <title>Isolation and characterization of bacteria from a gold mining with a capacity of golden bioaccumulation.</title>
        <authorList>
            <person name="Yang X.J."/>
        </authorList>
    </citation>
    <scope>NUCLEOTIDE SEQUENCE [LARGE SCALE GENOMIC DNA]</scope>
    <source>
        <strain evidence="4 5">Au29</strain>
    </source>
</reference>
<dbReference type="InterPro" id="IPR012373">
    <property type="entry name" value="Ferrdict_sens_TM"/>
</dbReference>
<sequence length="330" mass="35748">MMERRTALFDRQPRTAEAWLARMSRPRIGARDQAAFLKWLEQDAAHLEQYQAAKADLAALESLRGAFAVDLAQLRRGPSRRAGGRRVMAGGLVAAGLTAVVFAAPFLTTAPVEVRRYESAPGQILDVVLADGSKATLDAGSAIEVAMAGDARRVTLTRGAAYFDVVHDSAHPFQVAVGDRNVIVTGTRFTTALRRDRAEVSLLEGHVAIGRRDVRQPHALDDAVRMTAGQSADFSLGQPLVTLAKADVEATTAWRERRLVFHDAPLSTVAGEVERYVGQPLVIADPRLARLRVTAVLPLEGDGALIDRMGQLLPVRAEKQADGRILIRAE</sequence>
<gene>
    <name evidence="4" type="ORF">KWG56_01485</name>
</gene>
<organism evidence="4 5">
    <name type="scientific">Brevundimonas nasdae</name>
    <dbReference type="NCBI Taxonomy" id="172043"/>
    <lineage>
        <taxon>Bacteria</taxon>
        <taxon>Pseudomonadati</taxon>
        <taxon>Pseudomonadota</taxon>
        <taxon>Alphaproteobacteria</taxon>
        <taxon>Caulobacterales</taxon>
        <taxon>Caulobacteraceae</taxon>
        <taxon>Brevundimonas</taxon>
    </lineage>
</organism>
<evidence type="ECO:0000313" key="5">
    <source>
        <dbReference type="Proteomes" id="UP000824334"/>
    </source>
</evidence>
<evidence type="ECO:0000259" key="3">
    <source>
        <dbReference type="Pfam" id="PF16220"/>
    </source>
</evidence>
<dbReference type="PANTHER" id="PTHR30273">
    <property type="entry name" value="PERIPLASMIC SIGNAL SENSOR AND SIGMA FACTOR ACTIVATOR FECR-RELATED"/>
    <property type="match status" value="1"/>
</dbReference>
<dbReference type="InterPro" id="IPR032623">
    <property type="entry name" value="FecR_N"/>
</dbReference>
<keyword evidence="5" id="KW-1185">Reference proteome</keyword>
<feature type="transmembrane region" description="Helical" evidence="1">
    <location>
        <begin position="87"/>
        <end position="107"/>
    </location>
</feature>
<dbReference type="Pfam" id="PF16220">
    <property type="entry name" value="DUF4880"/>
    <property type="match status" value="1"/>
</dbReference>
<dbReference type="PIRSF" id="PIRSF018266">
    <property type="entry name" value="FecR"/>
    <property type="match status" value="1"/>
</dbReference>
<dbReference type="PANTHER" id="PTHR30273:SF2">
    <property type="entry name" value="PROTEIN FECR"/>
    <property type="match status" value="1"/>
</dbReference>
<dbReference type="Proteomes" id="UP000824334">
    <property type="component" value="Chromosome"/>
</dbReference>
<evidence type="ECO:0000256" key="1">
    <source>
        <dbReference type="SAM" id="Phobius"/>
    </source>
</evidence>
<feature type="domain" description="FecR protein" evidence="2">
    <location>
        <begin position="116"/>
        <end position="207"/>
    </location>
</feature>
<dbReference type="RefSeq" id="WP_219353459.1">
    <property type="nucleotide sequence ID" value="NZ_CP080034.1"/>
</dbReference>
<evidence type="ECO:0000313" key="4">
    <source>
        <dbReference type="EMBL" id="QYC10719.1"/>
    </source>
</evidence>
<evidence type="ECO:0000259" key="2">
    <source>
        <dbReference type="Pfam" id="PF04773"/>
    </source>
</evidence>
<protein>
    <submittedName>
        <fullName evidence="4">FecR domain-containing protein</fullName>
    </submittedName>
</protein>
<proteinExistence type="predicted"/>
<dbReference type="GeneID" id="94373918"/>